<evidence type="ECO:0000259" key="2">
    <source>
        <dbReference type="Pfam" id="PF04296"/>
    </source>
</evidence>
<feature type="region of interest" description="Disordered" evidence="1">
    <location>
        <begin position="79"/>
        <end position="135"/>
    </location>
</feature>
<dbReference type="RefSeq" id="WP_162393539.1">
    <property type="nucleotide sequence ID" value="NZ_JABEYD010000026.1"/>
</dbReference>
<feature type="compositionally biased region" description="Basic and acidic residues" evidence="1">
    <location>
        <begin position="111"/>
        <end position="135"/>
    </location>
</feature>
<protein>
    <submittedName>
        <fullName evidence="3">YlxR family protein</fullName>
    </submittedName>
</protein>
<dbReference type="AlphaFoldDB" id="A0A7K3WH86"/>
<dbReference type="PANTHER" id="PTHR34215">
    <property type="entry name" value="BLL0784 PROTEIN"/>
    <property type="match status" value="1"/>
</dbReference>
<dbReference type="Proteomes" id="UP000470470">
    <property type="component" value="Unassembled WGS sequence"/>
</dbReference>
<proteinExistence type="predicted"/>
<dbReference type="PANTHER" id="PTHR34215:SF1">
    <property type="entry name" value="YLXR DOMAIN-CONTAINING PROTEIN"/>
    <property type="match status" value="1"/>
</dbReference>
<gene>
    <name evidence="3" type="ORF">G1H19_17740</name>
</gene>
<comment type="caution">
    <text evidence="3">The sequence shown here is derived from an EMBL/GenBank/DDBJ whole genome shotgun (WGS) entry which is preliminary data.</text>
</comment>
<dbReference type="InterPro" id="IPR007393">
    <property type="entry name" value="YlxR_dom"/>
</dbReference>
<organism evidence="3 4">
    <name type="scientific">Goekera deserti</name>
    <dbReference type="NCBI Taxonomy" id="2497753"/>
    <lineage>
        <taxon>Bacteria</taxon>
        <taxon>Bacillati</taxon>
        <taxon>Actinomycetota</taxon>
        <taxon>Actinomycetes</taxon>
        <taxon>Geodermatophilales</taxon>
        <taxon>Geodermatophilaceae</taxon>
        <taxon>Goekera</taxon>
    </lineage>
</organism>
<accession>A0A7K3WH86</accession>
<dbReference type="EMBL" id="JAAGWK010000025">
    <property type="protein sequence ID" value="NEL55824.1"/>
    <property type="molecule type" value="Genomic_DNA"/>
</dbReference>
<dbReference type="InterPro" id="IPR035931">
    <property type="entry name" value="YlxR-like_sf"/>
</dbReference>
<sequence>MAGSRTPVRTCVGCRSRAPVTDLVRVVARGGQLTPDPRRRMPGRGASLHPSLECLHAAERRRAFVRALRSSAPLETGLLRAHLGGESTDPLPSVPGGRDEHQQRRSAPPQSDRHPAGPRVESRTSSDEPPVKSQR</sequence>
<keyword evidence="4" id="KW-1185">Reference proteome</keyword>
<evidence type="ECO:0000256" key="1">
    <source>
        <dbReference type="SAM" id="MobiDB-lite"/>
    </source>
</evidence>
<dbReference type="InterPro" id="IPR037465">
    <property type="entry name" value="YlxR"/>
</dbReference>
<evidence type="ECO:0000313" key="4">
    <source>
        <dbReference type="Proteomes" id="UP000470470"/>
    </source>
</evidence>
<dbReference type="Pfam" id="PF04296">
    <property type="entry name" value="YlxR"/>
    <property type="match status" value="1"/>
</dbReference>
<evidence type="ECO:0000313" key="3">
    <source>
        <dbReference type="EMBL" id="NEL55824.1"/>
    </source>
</evidence>
<name>A0A7K3WH86_9ACTN</name>
<dbReference type="SUPFAM" id="SSF64376">
    <property type="entry name" value="YlxR-like"/>
    <property type="match status" value="1"/>
</dbReference>
<feature type="domain" description="YlxR" evidence="2">
    <location>
        <begin position="9"/>
        <end position="73"/>
    </location>
</feature>
<dbReference type="Gene3D" id="3.30.1230.10">
    <property type="entry name" value="YlxR-like"/>
    <property type="match status" value="1"/>
</dbReference>
<reference evidence="3 4" key="1">
    <citation type="submission" date="2020-02" db="EMBL/GenBank/DDBJ databases">
        <title>The whole genome sequence of CPCC 205119.</title>
        <authorList>
            <person name="Jiang Z."/>
        </authorList>
    </citation>
    <scope>NUCLEOTIDE SEQUENCE [LARGE SCALE GENOMIC DNA]</scope>
    <source>
        <strain evidence="3 4">CPCC 205119</strain>
    </source>
</reference>